<keyword evidence="1" id="KW-1133">Transmembrane helix</keyword>
<feature type="transmembrane region" description="Helical" evidence="1">
    <location>
        <begin position="12"/>
        <end position="32"/>
    </location>
</feature>
<evidence type="ECO:0000313" key="3">
    <source>
        <dbReference type="Proteomes" id="UP000012984"/>
    </source>
</evidence>
<dbReference type="NCBIfam" id="TIGR04512">
    <property type="entry name" value="Mycopla_NOT_gsn"/>
    <property type="match status" value="1"/>
</dbReference>
<accession>M9WBS5</accession>
<keyword evidence="1" id="KW-0812">Transmembrane</keyword>
<dbReference type="InterPro" id="IPR030962">
    <property type="entry name" value="Mycopla_NOT_gsn"/>
</dbReference>
<gene>
    <name evidence="2" type="ORF">MPUT9231_1700</name>
</gene>
<proteinExistence type="predicted"/>
<evidence type="ECO:0008006" key="4">
    <source>
        <dbReference type="Google" id="ProtNLM"/>
    </source>
</evidence>
<evidence type="ECO:0000256" key="1">
    <source>
        <dbReference type="SAM" id="Phobius"/>
    </source>
</evidence>
<name>M9WBS5_9MOLU</name>
<dbReference type="RefSeq" id="WP_015587252.1">
    <property type="nucleotide sequence ID" value="NC_021083.1"/>
</dbReference>
<dbReference type="PATRIC" id="fig|1292033.3.peg.156"/>
<keyword evidence="3" id="KW-1185">Reference proteome</keyword>
<dbReference type="Proteomes" id="UP000012984">
    <property type="component" value="Chromosome"/>
</dbReference>
<organism evidence="2 3">
    <name type="scientific">Mycoplasma putrefaciens Mput9231</name>
    <dbReference type="NCBI Taxonomy" id="1292033"/>
    <lineage>
        <taxon>Bacteria</taxon>
        <taxon>Bacillati</taxon>
        <taxon>Mycoplasmatota</taxon>
        <taxon>Mollicutes</taxon>
        <taxon>Mycoplasmataceae</taxon>
        <taxon>Mycoplasma</taxon>
    </lineage>
</organism>
<dbReference type="AlphaFoldDB" id="M9WBS5"/>
<dbReference type="EMBL" id="CP004357">
    <property type="protein sequence ID" value="AGJ90607.1"/>
    <property type="molecule type" value="Genomic_DNA"/>
</dbReference>
<dbReference type="eggNOG" id="ENOG5032EHW">
    <property type="taxonomic scope" value="Bacteria"/>
</dbReference>
<dbReference type="HOGENOM" id="CLU_010859_0_0_14"/>
<dbReference type="OrthoDB" id="394936at2"/>
<protein>
    <recommendedName>
        <fullName evidence="4">GnsA/GnsB family protein</fullName>
    </recommendedName>
</protein>
<reference evidence="2 3" key="1">
    <citation type="journal article" date="2013" name="Genome Announc.">
        <title>Complete Genome Sequence of Mycoplasma putrefaciens Strain 9231, One of the Agents of Contagious Agalactia in Goats.</title>
        <authorList>
            <person name="Dupuy V."/>
            <person name="Sirand-Pugnet P."/>
            <person name="Baranowski E."/>
            <person name="Barre A."/>
            <person name="Breton M."/>
            <person name="Couture C."/>
            <person name="Dordet-Frisoni E."/>
            <person name="Gaurivaud P."/>
            <person name="Jacob D."/>
            <person name="Lemaitre C."/>
            <person name="Manso-Silvan L."/>
            <person name="Nikolski M."/>
            <person name="Nouvel L.X."/>
            <person name="Poumarat F."/>
            <person name="Tardy F."/>
            <person name="Thebault P."/>
            <person name="Theil S."/>
            <person name="Citti C."/>
            <person name="Blanchard A."/>
            <person name="Thiaucourt F."/>
        </authorList>
    </citation>
    <scope>NUCLEOTIDE SEQUENCE [LARGE SCALE GENOMIC DNA]</scope>
    <source>
        <strain evidence="2">Mput9231</strain>
    </source>
</reference>
<evidence type="ECO:0000313" key="2">
    <source>
        <dbReference type="EMBL" id="AGJ90607.1"/>
    </source>
</evidence>
<keyword evidence="1" id="KW-0472">Membrane</keyword>
<dbReference type="KEGG" id="mput:MPUT9231_1700"/>
<sequence>MIKKLKILKKWYIPILILLIVIGAFLGFILGYSENKKHNLIANIQNYVRLSSYAVRGKILKDQEGINKDYVNKTLANKKIIDEFGPNFIWKQNRSNASSQDTISNLLQTYFGKSTDLFTDNIKYLDKKDKNKLKDIQKTNTQDITPDNISNFISVVNSAKKFISGLSSSTVNLGVNLLQKNFLKTDKEVDAIRNNGGVRGFVNAIESNQGLISTIANLLISSSNDSDSSFYNGLTVKQLFNKQLNEISKIITKKEHNNHNEDHLPNDLIEYFWDEISKIVKAQFDNKESNLLYKIQQILINIKHRFDIKDWIQKLLPALVKYIKTELFFATYYVVNPKLTIEQLLSQSASADQFKSLTKGRLNLGVLLKGLSLVFENQEHGNRFLDFVFKKADHSKVYFTSEKQPPNLGTGNLIFDILNAVQSVLLSKTGPLKSVIPKIQEYIQSKKQDIKDLITKTLTHFLNKYIPGGNDSSGNKDNLWWDKPKFDERDRLKIDIQYKFLLSWYNVASGHIDFFGSKGLLTNLVSGFKNIILSVSDILGTISNYIKHIFYRGKEQSFDFKSAFTNLSNLLKVSNSLLEAQYVADSNREDDLVIYLGLGPHSIAKVYSIYDVLNLPHASVFSNPIIGSLVKKYTGKYLEPFLGVLKKLKDYKFITEVEKFREDFPKYILNSANFIETYYNKNEAIPKYDLIKYLYTKDQNFIANFTKQWASFFVPDGTDQNNPLLPIVKAIFKDPSGNGEKIKTLQDIRQGIEEIGAKLIKGNVFYKNLYSLSNIEVPIGKLASFLGIKELTNIKITELFNQIANVILNNNKKYPNKLIDFNLASLGYILKSLTTKVTAWSKGREIFRDKNILAVILESLDAADNKTKDPEDIENENSYFLWDSVELKLDNKSLSDGEIKINKSDSSVSPLSILLGIGSDKTKYIDGSILHSLSTLIGGLKTNDALYKLSLENKNSLIYAIDAWEEILKTRQKELDKKEYQQAAQYYQNNSWTTRLISYNQNEIKYQLTRTHLSNNKYVKKIGKKFEVTLTKQPDNHTYWAISQILALDYQP</sequence>